<keyword evidence="3" id="KW-1185">Reference proteome</keyword>
<feature type="compositionally biased region" description="Basic residues" evidence="1">
    <location>
        <begin position="32"/>
        <end position="46"/>
    </location>
</feature>
<dbReference type="Proteomes" id="UP000325315">
    <property type="component" value="Unassembled WGS sequence"/>
</dbReference>
<comment type="caution">
    <text evidence="2">The sequence shown here is derived from an EMBL/GenBank/DDBJ whole genome shotgun (WGS) entry which is preliminary data.</text>
</comment>
<dbReference type="EMBL" id="SMMG02000001">
    <property type="protein sequence ID" value="KAA3489651.1"/>
    <property type="molecule type" value="Genomic_DNA"/>
</dbReference>
<evidence type="ECO:0000313" key="2">
    <source>
        <dbReference type="EMBL" id="KAA3489651.1"/>
    </source>
</evidence>
<feature type="region of interest" description="Disordered" evidence="1">
    <location>
        <begin position="1"/>
        <end position="62"/>
    </location>
</feature>
<feature type="compositionally biased region" description="Polar residues" evidence="1">
    <location>
        <begin position="53"/>
        <end position="62"/>
    </location>
</feature>
<reference evidence="3" key="1">
    <citation type="journal article" date="2019" name="Plant Biotechnol. J.">
        <title>Genome sequencing of the Australian wild diploid species Gossypium australe highlights disease resistance and delayed gland morphogenesis.</title>
        <authorList>
            <person name="Cai Y."/>
            <person name="Cai X."/>
            <person name="Wang Q."/>
            <person name="Wang P."/>
            <person name="Zhang Y."/>
            <person name="Cai C."/>
            <person name="Xu Y."/>
            <person name="Wang K."/>
            <person name="Zhou Z."/>
            <person name="Wang C."/>
            <person name="Geng S."/>
            <person name="Li B."/>
            <person name="Dong Q."/>
            <person name="Hou Y."/>
            <person name="Wang H."/>
            <person name="Ai P."/>
            <person name="Liu Z."/>
            <person name="Yi F."/>
            <person name="Sun M."/>
            <person name="An G."/>
            <person name="Cheng J."/>
            <person name="Zhang Y."/>
            <person name="Shi Q."/>
            <person name="Xie Y."/>
            <person name="Shi X."/>
            <person name="Chang Y."/>
            <person name="Huang F."/>
            <person name="Chen Y."/>
            <person name="Hong S."/>
            <person name="Mi L."/>
            <person name="Sun Q."/>
            <person name="Zhang L."/>
            <person name="Zhou B."/>
            <person name="Peng R."/>
            <person name="Zhang X."/>
            <person name="Liu F."/>
        </authorList>
    </citation>
    <scope>NUCLEOTIDE SEQUENCE [LARGE SCALE GENOMIC DNA]</scope>
    <source>
        <strain evidence="3">cv. PA1801</strain>
    </source>
</reference>
<gene>
    <name evidence="2" type="ORF">EPI10_033237</name>
</gene>
<dbReference type="AlphaFoldDB" id="A0A5B6X603"/>
<evidence type="ECO:0000313" key="3">
    <source>
        <dbReference type="Proteomes" id="UP000325315"/>
    </source>
</evidence>
<feature type="compositionally biased region" description="Polar residues" evidence="1">
    <location>
        <begin position="15"/>
        <end position="31"/>
    </location>
</feature>
<name>A0A5B6X603_9ROSI</name>
<evidence type="ECO:0000256" key="1">
    <source>
        <dbReference type="SAM" id="MobiDB-lite"/>
    </source>
</evidence>
<accession>A0A5B6X603</accession>
<sequence length="62" mass="6954">MRGEKKQMLRKHSGDSTNLLHHQINESPFTTNRRKPNAAAKMRARSHALASATKASVTSLKR</sequence>
<organism evidence="2 3">
    <name type="scientific">Gossypium australe</name>
    <dbReference type="NCBI Taxonomy" id="47621"/>
    <lineage>
        <taxon>Eukaryota</taxon>
        <taxon>Viridiplantae</taxon>
        <taxon>Streptophyta</taxon>
        <taxon>Embryophyta</taxon>
        <taxon>Tracheophyta</taxon>
        <taxon>Spermatophyta</taxon>
        <taxon>Magnoliopsida</taxon>
        <taxon>eudicotyledons</taxon>
        <taxon>Gunneridae</taxon>
        <taxon>Pentapetalae</taxon>
        <taxon>rosids</taxon>
        <taxon>malvids</taxon>
        <taxon>Malvales</taxon>
        <taxon>Malvaceae</taxon>
        <taxon>Malvoideae</taxon>
        <taxon>Gossypium</taxon>
    </lineage>
</organism>
<proteinExistence type="predicted"/>
<protein>
    <submittedName>
        <fullName evidence="2">Uncharacterized protein</fullName>
    </submittedName>
</protein>